<reference evidence="2" key="1">
    <citation type="submission" date="2016-11" db="UniProtKB">
        <authorList>
            <consortium name="WormBaseParasite"/>
        </authorList>
    </citation>
    <scope>IDENTIFICATION</scope>
    <source>
        <strain evidence="2">KR3021</strain>
    </source>
</reference>
<sequence>MTRGKEAKIHDRIFGGISRPLSKFVEDNDAGMGIFDDIKVIWNHFGRKYKFSFKKDELNFINVYETLMRKIQIERPDFEGLIAYNDKSGRQFFISNDMELRQALRDNNNKLKIYTTVQQDKGFIAAADMIRKPQRSHSVPVDHARLSSGGSSQHSPLSSNSNNSHYYGGNQTILSKSREVNENLDINVGHHSPNYRTNNTHISPQVQSPRSSYDSNGGKVAVYNNNGGQMLPYPNEIPPGYAYSVTSIAPYNQHLNINSSSSVIYKLPLNATECGVWSFKKDDEMLGTEYSLSVIISFHPHHLTEDDKLFNLKCVFNAMKTSMNALIEINTFSKTSLVKNEFSPDCSYSLHRKSVEGSLIGKTAVGDKVFHVWKCNNIPYAMKVYNCYVHDGNKRQYLIVDESGCSNDLNILPQLIYDKSLNMAYSEAKVFKFAQSSHIHFSCLLFLCPKLDPHCTNYTPPKCNTQPNQTTRLRRSEVEGELVEANYTLNNDMKFINATETSFNICVFSNNVILLWTLLGFNLITLTILSFAFFYIYKHHFQGKINFSDGSMQPGSNNNHLSTTTANTSISN</sequence>
<name>A0AC35UGQ9_9BILA</name>
<dbReference type="WBParaSite" id="RSKR_0001123200.1">
    <property type="protein sequence ID" value="RSKR_0001123200.1"/>
    <property type="gene ID" value="RSKR_0001123200"/>
</dbReference>
<proteinExistence type="predicted"/>
<accession>A0AC35UGQ9</accession>
<evidence type="ECO:0000313" key="2">
    <source>
        <dbReference type="WBParaSite" id="RSKR_0001123200.1"/>
    </source>
</evidence>
<organism evidence="1 2">
    <name type="scientific">Rhabditophanes sp. KR3021</name>
    <dbReference type="NCBI Taxonomy" id="114890"/>
    <lineage>
        <taxon>Eukaryota</taxon>
        <taxon>Metazoa</taxon>
        <taxon>Ecdysozoa</taxon>
        <taxon>Nematoda</taxon>
        <taxon>Chromadorea</taxon>
        <taxon>Rhabditida</taxon>
        <taxon>Tylenchina</taxon>
        <taxon>Panagrolaimomorpha</taxon>
        <taxon>Strongyloidoidea</taxon>
        <taxon>Alloionematidae</taxon>
        <taxon>Rhabditophanes</taxon>
    </lineage>
</organism>
<evidence type="ECO:0000313" key="1">
    <source>
        <dbReference type="Proteomes" id="UP000095286"/>
    </source>
</evidence>
<dbReference type="Proteomes" id="UP000095286">
    <property type="component" value="Unplaced"/>
</dbReference>
<protein>
    <submittedName>
        <fullName evidence="2">ZP domain-containing protein</fullName>
    </submittedName>
</protein>